<evidence type="ECO:0000313" key="4">
    <source>
        <dbReference type="Proteomes" id="UP000694541"/>
    </source>
</evidence>
<evidence type="ECO:0000313" key="3">
    <source>
        <dbReference type="Ensembl" id="ENSANIP00000017283.1"/>
    </source>
</evidence>
<feature type="region of interest" description="Disordered" evidence="1">
    <location>
        <begin position="1134"/>
        <end position="1287"/>
    </location>
</feature>
<dbReference type="InterPro" id="IPR006573">
    <property type="entry name" value="NHR_dom"/>
</dbReference>
<reference evidence="3" key="1">
    <citation type="submission" date="2025-08" db="UniProtKB">
        <authorList>
            <consortium name="Ensembl"/>
        </authorList>
    </citation>
    <scope>IDENTIFICATION</scope>
</reference>
<feature type="region of interest" description="Disordered" evidence="1">
    <location>
        <begin position="619"/>
        <end position="646"/>
    </location>
</feature>
<dbReference type="InterPro" id="IPR013320">
    <property type="entry name" value="ConA-like_dom_sf"/>
</dbReference>
<sequence>MAAPGPGGAGGGPGGPGELHPRTGKLVSLSQGGRSAARAQPGQEFNHGLVLSRDPLRPGRVFTVRIDRKVNSWSGSIEVGVTALDPAELDFPSSATGLRGGSWVVSGCSVLRDGRSLREDFGPDLDALGEGDRVGVQATPAGELRLWVNGRDWGVAAAGLPPRVWAVVDLYGKCTQVTVVPPEVAGPPPAPPLPPVPTPLPAPPRAQPRPDKFPDSLDPPEGGAAWAGPGAPLSNEALLFHEKCGALIKLSNGHKTAERRRPLDEFNNGVVLTNRPLRDGEMFEIRIDKLVDKWSGSIEIGVTAHNPNSLEYPATMTNLRSGTIMMSGCGILTNGKGTRREYCEFSLDELQEGDHIGLTRKANNALHFYINGIDQGVATTLTPLVVYGVVDLYGMAVKVTIVHNHNHSDRLRRNNAILRALSPEGGRRPLTSPQPPAGPPAGPPPPPRLLFHPNCGQKAAIVNEGRTALRPHATDDFNHGVVLSARALRDNELFQVRIDKMVDKWAGSIEIGVTTHNPAYLQLPSTMTNLRSGTWMMTGNGVMHNGTTVLDEYGHNLDRLKAGDTVGVVRRDDGTLHFFVNGAAQGPAAWNVPPNVYAVVDLYGQAAQATIVEDGEVTSLAGDGSEGDTPGSPESPSPGGSPSDLRFHRLHGTNAVITNGGRTALRQNCRSEFNDAIVISNRALRDGELFEIVIQKMVDRWSGSIEAGVTAIRPEDLEFPNTMTDIDYDTWMLSGTAIMQDGNTMRNNYGCDLDSLGTGSRIGMMRTARGDLRYFINGADQGVACSGLPAEVYAVVDLYGQCVQVSLTGATGPADNSLTASSATEKACPLPSPAPGPCQRFHGRCGQNVALGAEGLGAARVAGYCHGLVFSRSHLRPGELFEVRIEALDERWAGSVRLGLTALPPGQGPPGPPALPATLLDLPAPPTWVVAGAEVRRNGTLTRHNYGVSLDRLAVGNRLGVRRGPDDTMHILVDGEDMGPAATGVAKNAFVALDLYGRVTAVSIVSAGGGEGGGTAPPPLSILGVLPSPQPLTPCVPPQGPPTFLGCHGKNILLSNGNRTATRVSSYNQGLVLVGQPLPPGRLFQVQIDALNPQWSSSLALGVTGAPPGRGPLPACAAGLKRSAWLLQRRSVFHNPTVTPPNPPGPPPPRRGTSAPPGTPPTPPGYSPPPPLSPGGPPQYFGHLQGGSPIPRVVPPSPGTPPPYSQAPTTPWPPPHSQAPLAPMALPIPKSPPHFQAPSPPWPPPISKGPPIPMAPPSPTPPPFPSPPHPQAPPPPFPPPPPPPGGA</sequence>
<feature type="domain" description="NHR" evidence="2">
    <location>
        <begin position="838"/>
        <end position="1007"/>
    </location>
</feature>
<feature type="domain" description="NHR" evidence="2">
    <location>
        <begin position="237"/>
        <end position="404"/>
    </location>
</feature>
<dbReference type="SMART" id="SM00588">
    <property type="entry name" value="NEUZ"/>
    <property type="match status" value="6"/>
</dbReference>
<feature type="domain" description="NHR" evidence="2">
    <location>
        <begin position="16"/>
        <end position="182"/>
    </location>
</feature>
<evidence type="ECO:0000256" key="1">
    <source>
        <dbReference type="SAM" id="MobiDB-lite"/>
    </source>
</evidence>
<feature type="compositionally biased region" description="Pro residues" evidence="1">
    <location>
        <begin position="1238"/>
        <end position="1287"/>
    </location>
</feature>
<feature type="domain" description="NHR" evidence="2">
    <location>
        <begin position="1041"/>
        <end position="1108"/>
    </location>
</feature>
<dbReference type="PANTHER" id="PTHR12429:SF14">
    <property type="entry name" value="NEURALIZED-LIKE PROTEIN 4"/>
    <property type="match status" value="1"/>
</dbReference>
<evidence type="ECO:0000259" key="2">
    <source>
        <dbReference type="PROSITE" id="PS51065"/>
    </source>
</evidence>
<dbReference type="Gene3D" id="2.60.120.920">
    <property type="match status" value="6"/>
</dbReference>
<feature type="compositionally biased region" description="Low complexity" evidence="1">
    <location>
        <begin position="219"/>
        <end position="229"/>
    </location>
</feature>
<name>A0A8B9N543_9AVES</name>
<feature type="region of interest" description="Disordered" evidence="1">
    <location>
        <begin position="183"/>
        <end position="229"/>
    </location>
</feature>
<dbReference type="GO" id="GO:0061630">
    <property type="term" value="F:ubiquitin protein ligase activity"/>
    <property type="evidence" value="ECO:0007669"/>
    <property type="project" value="TreeGrafter"/>
</dbReference>
<accession>A0A8B9N543</accession>
<feature type="compositionally biased region" description="Pro residues" evidence="1">
    <location>
        <begin position="1157"/>
        <end position="1177"/>
    </location>
</feature>
<dbReference type="Ensembl" id="ENSANIT00000017871.1">
    <property type="protein sequence ID" value="ENSANIP00000017283.1"/>
    <property type="gene ID" value="ENSANIG00000011746.1"/>
</dbReference>
<dbReference type="PANTHER" id="PTHR12429">
    <property type="entry name" value="NEURALIZED"/>
    <property type="match status" value="1"/>
</dbReference>
<dbReference type="FunFam" id="2.60.120.920:FF:000014">
    <property type="entry name" value="neuralized-like protein 4 isoform X2"/>
    <property type="match status" value="1"/>
</dbReference>
<proteinExistence type="predicted"/>
<feature type="compositionally biased region" description="Gly residues" evidence="1">
    <location>
        <begin position="1"/>
        <end position="17"/>
    </location>
</feature>
<feature type="region of interest" description="Disordered" evidence="1">
    <location>
        <begin position="422"/>
        <end position="453"/>
    </location>
</feature>
<dbReference type="SUPFAM" id="SSF49899">
    <property type="entry name" value="Concanavalin A-like lectins/glucanases"/>
    <property type="match status" value="1"/>
</dbReference>
<protein>
    <recommendedName>
        <fullName evidence="2">NHR domain-containing protein</fullName>
    </recommendedName>
</protein>
<feature type="domain" description="NHR" evidence="2">
    <location>
        <begin position="448"/>
        <end position="614"/>
    </location>
</feature>
<feature type="compositionally biased region" description="Pro residues" evidence="1">
    <location>
        <begin position="432"/>
        <end position="448"/>
    </location>
</feature>
<feature type="domain" description="NHR" evidence="2">
    <location>
        <begin position="644"/>
        <end position="810"/>
    </location>
</feature>
<organism evidence="3 4">
    <name type="scientific">Accipiter nisus</name>
    <name type="common">Eurasian sparrowhawk</name>
    <dbReference type="NCBI Taxonomy" id="211598"/>
    <lineage>
        <taxon>Eukaryota</taxon>
        <taxon>Metazoa</taxon>
        <taxon>Chordata</taxon>
        <taxon>Craniata</taxon>
        <taxon>Vertebrata</taxon>
        <taxon>Euteleostomi</taxon>
        <taxon>Archelosauria</taxon>
        <taxon>Archosauria</taxon>
        <taxon>Dinosauria</taxon>
        <taxon>Saurischia</taxon>
        <taxon>Theropoda</taxon>
        <taxon>Coelurosauria</taxon>
        <taxon>Aves</taxon>
        <taxon>Neognathae</taxon>
        <taxon>Neoaves</taxon>
        <taxon>Telluraves</taxon>
        <taxon>Accipitrimorphae</taxon>
        <taxon>Accipitriformes</taxon>
        <taxon>Accipitridae</taxon>
        <taxon>Accipitrinae</taxon>
        <taxon>Accipiter</taxon>
    </lineage>
</organism>
<feature type="compositionally biased region" description="Pro residues" evidence="1">
    <location>
        <begin position="1138"/>
        <end position="1150"/>
    </location>
</feature>
<feature type="compositionally biased region" description="Pro residues" evidence="1">
    <location>
        <begin position="1192"/>
        <end position="1217"/>
    </location>
</feature>
<feature type="region of interest" description="Disordered" evidence="1">
    <location>
        <begin position="1"/>
        <end position="44"/>
    </location>
</feature>
<dbReference type="Proteomes" id="UP000694541">
    <property type="component" value="Unplaced"/>
</dbReference>
<feature type="compositionally biased region" description="Low complexity" evidence="1">
    <location>
        <begin position="627"/>
        <end position="644"/>
    </location>
</feature>
<feature type="compositionally biased region" description="Pro residues" evidence="1">
    <location>
        <begin position="184"/>
        <end position="207"/>
    </location>
</feature>
<keyword evidence="4" id="KW-1185">Reference proteome</keyword>
<dbReference type="PROSITE" id="PS51065">
    <property type="entry name" value="NHR"/>
    <property type="match status" value="6"/>
</dbReference>
<reference evidence="3" key="2">
    <citation type="submission" date="2025-09" db="UniProtKB">
        <authorList>
            <consortium name="Ensembl"/>
        </authorList>
    </citation>
    <scope>IDENTIFICATION</scope>
</reference>
<dbReference type="Pfam" id="PF07177">
    <property type="entry name" value="Neuralized"/>
    <property type="match status" value="6"/>
</dbReference>
<dbReference type="InterPro" id="IPR043136">
    <property type="entry name" value="B30.2/SPRY_sf"/>
</dbReference>
<dbReference type="CDD" id="cd12887">
    <property type="entry name" value="SPRY_NHR_like"/>
    <property type="match status" value="5"/>
</dbReference>
<dbReference type="InterPro" id="IPR037962">
    <property type="entry name" value="Neuralized"/>
</dbReference>
<dbReference type="FunFam" id="2.60.120.920:FF:000001">
    <property type="entry name" value="neuralized-like protein 4 isoform X1"/>
    <property type="match status" value="4"/>
</dbReference>